<reference evidence="3" key="1">
    <citation type="journal article" date="2020" name="Nature">
        <title>Giant virus diversity and host interactions through global metagenomics.</title>
        <authorList>
            <person name="Schulz F."/>
            <person name="Roux S."/>
            <person name="Paez-Espino D."/>
            <person name="Jungbluth S."/>
            <person name="Walsh D.A."/>
            <person name="Denef V.J."/>
            <person name="McMahon K.D."/>
            <person name="Konstantinidis K.T."/>
            <person name="Eloe-Fadrosh E.A."/>
            <person name="Kyrpides N.C."/>
            <person name="Woyke T."/>
        </authorList>
    </citation>
    <scope>NUCLEOTIDE SEQUENCE</scope>
    <source>
        <strain evidence="3">GVMAG-M-3300027963-41</strain>
    </source>
</reference>
<name>A0A6C0LMV0_9ZZZZ</name>
<evidence type="ECO:0000256" key="1">
    <source>
        <dbReference type="SAM" id="MobiDB-lite"/>
    </source>
</evidence>
<dbReference type="InterPro" id="IPR051826">
    <property type="entry name" value="E3_ubiquitin-ligase_domain"/>
</dbReference>
<dbReference type="PANTHER" id="PTHR22765">
    <property type="entry name" value="RING FINGER AND PROTEASE ASSOCIATED DOMAIN-CONTAINING"/>
    <property type="match status" value="1"/>
</dbReference>
<dbReference type="CDD" id="cd16454">
    <property type="entry name" value="RING-H2_PA-TM-RING"/>
    <property type="match status" value="1"/>
</dbReference>
<dbReference type="SMART" id="SM00184">
    <property type="entry name" value="RING"/>
    <property type="match status" value="1"/>
</dbReference>
<dbReference type="AlphaFoldDB" id="A0A6C0LMV0"/>
<dbReference type="SUPFAM" id="SSF57850">
    <property type="entry name" value="RING/U-box"/>
    <property type="match status" value="1"/>
</dbReference>
<protein>
    <recommendedName>
        <fullName evidence="2">RING-type domain-containing protein</fullName>
    </recommendedName>
</protein>
<proteinExistence type="predicted"/>
<dbReference type="Gene3D" id="3.30.40.10">
    <property type="entry name" value="Zinc/RING finger domain, C3HC4 (zinc finger)"/>
    <property type="match status" value="1"/>
</dbReference>
<dbReference type="PROSITE" id="PS50089">
    <property type="entry name" value="ZF_RING_2"/>
    <property type="match status" value="1"/>
</dbReference>
<dbReference type="InterPro" id="IPR001841">
    <property type="entry name" value="Znf_RING"/>
</dbReference>
<feature type="region of interest" description="Disordered" evidence="1">
    <location>
        <begin position="133"/>
        <end position="170"/>
    </location>
</feature>
<dbReference type="PANTHER" id="PTHR22765:SF430">
    <property type="entry name" value="RECEPTOR HOMOLOGY REGION, TRANSMEMBRANE DOMAIN- AND RING DOMAIN-CONTAINING PROTEIN 2"/>
    <property type="match status" value="1"/>
</dbReference>
<dbReference type="InterPro" id="IPR013083">
    <property type="entry name" value="Znf_RING/FYVE/PHD"/>
</dbReference>
<evidence type="ECO:0000313" key="3">
    <source>
        <dbReference type="EMBL" id="QHU31867.1"/>
    </source>
</evidence>
<dbReference type="Pfam" id="PF13639">
    <property type="entry name" value="zf-RING_2"/>
    <property type="match status" value="1"/>
</dbReference>
<dbReference type="GO" id="GO:0006511">
    <property type="term" value="P:ubiquitin-dependent protein catabolic process"/>
    <property type="evidence" value="ECO:0007669"/>
    <property type="project" value="TreeGrafter"/>
</dbReference>
<evidence type="ECO:0000259" key="2">
    <source>
        <dbReference type="PROSITE" id="PS50089"/>
    </source>
</evidence>
<dbReference type="EMBL" id="MN740533">
    <property type="protein sequence ID" value="QHU31867.1"/>
    <property type="molecule type" value="Genomic_DNA"/>
</dbReference>
<dbReference type="GO" id="GO:0005737">
    <property type="term" value="C:cytoplasm"/>
    <property type="evidence" value="ECO:0007669"/>
    <property type="project" value="TreeGrafter"/>
</dbReference>
<feature type="domain" description="RING-type" evidence="2">
    <location>
        <begin position="250"/>
        <end position="295"/>
    </location>
</feature>
<dbReference type="GO" id="GO:0061630">
    <property type="term" value="F:ubiquitin protein ligase activity"/>
    <property type="evidence" value="ECO:0007669"/>
    <property type="project" value="TreeGrafter"/>
</dbReference>
<accession>A0A6C0LMV0</accession>
<sequence length="321" mass="35671">MTYNPQQYETVYGFSTLDELHNLMPEVLYDETMFPNEMVNYFRHRISTLFQPTFTRQQHIYNIYMAQVRRAAFEEWRRSQNRNTVPAPPAGVPDILGALNNVFNNAIPTTSNIRVEIPLNPVTPQAQIRRRATVDLPSGQTTRTAGAGAPGAEPTTTNTPPPPRRQRNPSNFITANELLNLTNNTVNGGDATSFLNILTGAMLGGIDIPITTTVGNRRFWHEVDVVATRAQIDAGSTVVEGSTIGADVNCAICQEHTYADNESSHQWRQLHCSHQFHRECLDSWLDQSVHCPVCRADIREPNGGSYAAAARRGVSRNPSIG</sequence>
<feature type="compositionally biased region" description="Low complexity" evidence="1">
    <location>
        <begin position="139"/>
        <end position="158"/>
    </location>
</feature>
<organism evidence="3">
    <name type="scientific">viral metagenome</name>
    <dbReference type="NCBI Taxonomy" id="1070528"/>
    <lineage>
        <taxon>unclassified sequences</taxon>
        <taxon>metagenomes</taxon>
        <taxon>organismal metagenomes</taxon>
    </lineage>
</organism>